<reference evidence="1 2" key="1">
    <citation type="journal article" date="2021" name="Hortic Res">
        <title>High-quality reference genome and annotation aids understanding of berry development for evergreen blueberry (Vaccinium darrowii).</title>
        <authorList>
            <person name="Yu J."/>
            <person name="Hulse-Kemp A.M."/>
            <person name="Babiker E."/>
            <person name="Staton M."/>
        </authorList>
    </citation>
    <scope>NUCLEOTIDE SEQUENCE [LARGE SCALE GENOMIC DNA]</scope>
    <source>
        <strain evidence="2">cv. NJ 8807/NJ 8810</strain>
        <tissue evidence="1">Young leaf</tissue>
    </source>
</reference>
<organism evidence="1 2">
    <name type="scientific">Vaccinium darrowii</name>
    <dbReference type="NCBI Taxonomy" id="229202"/>
    <lineage>
        <taxon>Eukaryota</taxon>
        <taxon>Viridiplantae</taxon>
        <taxon>Streptophyta</taxon>
        <taxon>Embryophyta</taxon>
        <taxon>Tracheophyta</taxon>
        <taxon>Spermatophyta</taxon>
        <taxon>Magnoliopsida</taxon>
        <taxon>eudicotyledons</taxon>
        <taxon>Gunneridae</taxon>
        <taxon>Pentapetalae</taxon>
        <taxon>asterids</taxon>
        <taxon>Ericales</taxon>
        <taxon>Ericaceae</taxon>
        <taxon>Vaccinioideae</taxon>
        <taxon>Vaccinieae</taxon>
        <taxon>Vaccinium</taxon>
    </lineage>
</organism>
<dbReference type="Proteomes" id="UP000828048">
    <property type="component" value="Chromosome 1"/>
</dbReference>
<evidence type="ECO:0000313" key="1">
    <source>
        <dbReference type="EMBL" id="KAH7845006.1"/>
    </source>
</evidence>
<name>A0ACB7XVT5_9ERIC</name>
<evidence type="ECO:0000313" key="2">
    <source>
        <dbReference type="Proteomes" id="UP000828048"/>
    </source>
</evidence>
<protein>
    <submittedName>
        <fullName evidence="1">Uncharacterized protein</fullName>
    </submittedName>
</protein>
<dbReference type="EMBL" id="CM037151">
    <property type="protein sequence ID" value="KAH7845006.1"/>
    <property type="molecule type" value="Genomic_DNA"/>
</dbReference>
<proteinExistence type="predicted"/>
<keyword evidence="2" id="KW-1185">Reference proteome</keyword>
<sequence>MSVEVDSVILLCKYGSHTAVIKCCRGSLYEDLVRKLCLKFRKLRGDDMQLFYTLKDNELCLLDNNESMEVMFDLACCYGIRVFRVTVFNSLDSSCLGDEVVEIGFNQSSGSCLSTEVEVNGSASSNKGSSNSIVGGAVGFPSSSCLGDEVLEIGFNHSGGSSISCLSTEVGVTCTASSSKSNVGGAVGFGGSSGSGAGLCADGGSCSNYKGKGLAEFRSEWRLELEKERDLLPMFCEHRDRPLLSDGWHRNAGIKAAVPKAFPSSYHGFCLHHLKNNLRGRLTGSRNKYKERVVYQFSACAYAPNEMKFNEELVKLKKLVGEVRISNFLSDLPYEHWANAYFKGQRYGEMWSNMAECFNSWIEKERHLPITQLVDRIWLKMMELMCFRRETAAKWRHVICPKMDEALTNAFQESKSWEVKLCSSDVLEVLCDPSVMVDIGRRTCSCTQWKLNGVPCVHSVCAIKKSRRALNDCVDRYFHVECYREAYSRSIMPIPTLWKPKGVSGATILAPQGETRRRGYGLLGRRLSLSNARGAGKEDLITEGVAKKPFEHFLQEIYWKLLVE</sequence>
<comment type="caution">
    <text evidence="1">The sequence shown here is derived from an EMBL/GenBank/DDBJ whole genome shotgun (WGS) entry which is preliminary data.</text>
</comment>
<gene>
    <name evidence="1" type="ORF">Vadar_034106</name>
</gene>
<accession>A0ACB7XVT5</accession>